<dbReference type="Proteomes" id="UP000824120">
    <property type="component" value="Chromosome 10"/>
</dbReference>
<dbReference type="EMBL" id="JACXVP010000010">
    <property type="protein sequence ID" value="KAG5580533.1"/>
    <property type="molecule type" value="Genomic_DNA"/>
</dbReference>
<reference evidence="1 2" key="1">
    <citation type="submission" date="2020-09" db="EMBL/GenBank/DDBJ databases">
        <title>De no assembly of potato wild relative species, Solanum commersonii.</title>
        <authorList>
            <person name="Cho K."/>
        </authorList>
    </citation>
    <scope>NUCLEOTIDE SEQUENCE [LARGE SCALE GENOMIC DNA]</scope>
    <source>
        <strain evidence="1">LZ3.2</strain>
        <tissue evidence="1">Leaf</tissue>
    </source>
</reference>
<name>A0A9J5WZ69_SOLCO</name>
<proteinExistence type="predicted"/>
<sequence>MLIDERKYPVTSIFNSIAKKFGELFRERHEYVLKSKENITGMSINSPCSTQVLLPLLTYWKSHILVGNMTWSRYRALTQ</sequence>
<accession>A0A9J5WZ69</accession>
<evidence type="ECO:0000313" key="2">
    <source>
        <dbReference type="Proteomes" id="UP000824120"/>
    </source>
</evidence>
<protein>
    <submittedName>
        <fullName evidence="1">Uncharacterized protein</fullName>
    </submittedName>
</protein>
<keyword evidence="2" id="KW-1185">Reference proteome</keyword>
<comment type="caution">
    <text evidence="1">The sequence shown here is derived from an EMBL/GenBank/DDBJ whole genome shotgun (WGS) entry which is preliminary data.</text>
</comment>
<evidence type="ECO:0000313" key="1">
    <source>
        <dbReference type="EMBL" id="KAG5580533.1"/>
    </source>
</evidence>
<dbReference type="AlphaFoldDB" id="A0A9J5WZ69"/>
<dbReference type="OrthoDB" id="1303671at2759"/>
<gene>
    <name evidence="1" type="ORF">H5410_051160</name>
</gene>
<organism evidence="1 2">
    <name type="scientific">Solanum commersonii</name>
    <name type="common">Commerson's wild potato</name>
    <name type="synonym">Commerson's nightshade</name>
    <dbReference type="NCBI Taxonomy" id="4109"/>
    <lineage>
        <taxon>Eukaryota</taxon>
        <taxon>Viridiplantae</taxon>
        <taxon>Streptophyta</taxon>
        <taxon>Embryophyta</taxon>
        <taxon>Tracheophyta</taxon>
        <taxon>Spermatophyta</taxon>
        <taxon>Magnoliopsida</taxon>
        <taxon>eudicotyledons</taxon>
        <taxon>Gunneridae</taxon>
        <taxon>Pentapetalae</taxon>
        <taxon>asterids</taxon>
        <taxon>lamiids</taxon>
        <taxon>Solanales</taxon>
        <taxon>Solanaceae</taxon>
        <taxon>Solanoideae</taxon>
        <taxon>Solaneae</taxon>
        <taxon>Solanum</taxon>
    </lineage>
</organism>